<evidence type="ECO:0000313" key="2">
    <source>
        <dbReference type="EMBL" id="TNN47992.1"/>
    </source>
</evidence>
<dbReference type="Proteomes" id="UP000314294">
    <property type="component" value="Unassembled WGS sequence"/>
</dbReference>
<reference evidence="2 3" key="1">
    <citation type="submission" date="2019-03" db="EMBL/GenBank/DDBJ databases">
        <title>First draft genome of Liparis tanakae, snailfish: a comprehensive survey of snailfish specific genes.</title>
        <authorList>
            <person name="Kim W."/>
            <person name="Song I."/>
            <person name="Jeong J.-H."/>
            <person name="Kim D."/>
            <person name="Kim S."/>
            <person name="Ryu S."/>
            <person name="Song J.Y."/>
            <person name="Lee S.K."/>
        </authorList>
    </citation>
    <scope>NUCLEOTIDE SEQUENCE [LARGE SCALE GENOMIC DNA]</scope>
    <source>
        <tissue evidence="2">Muscle</tissue>
    </source>
</reference>
<dbReference type="EMBL" id="SRLO01000716">
    <property type="protein sequence ID" value="TNN47992.1"/>
    <property type="molecule type" value="Genomic_DNA"/>
</dbReference>
<name>A0A4Z2G5X2_9TELE</name>
<dbReference type="AlphaFoldDB" id="A0A4Z2G5X2"/>
<organism evidence="2 3">
    <name type="scientific">Liparis tanakae</name>
    <name type="common">Tanaka's snailfish</name>
    <dbReference type="NCBI Taxonomy" id="230148"/>
    <lineage>
        <taxon>Eukaryota</taxon>
        <taxon>Metazoa</taxon>
        <taxon>Chordata</taxon>
        <taxon>Craniata</taxon>
        <taxon>Vertebrata</taxon>
        <taxon>Euteleostomi</taxon>
        <taxon>Actinopterygii</taxon>
        <taxon>Neopterygii</taxon>
        <taxon>Teleostei</taxon>
        <taxon>Neoteleostei</taxon>
        <taxon>Acanthomorphata</taxon>
        <taxon>Eupercaria</taxon>
        <taxon>Perciformes</taxon>
        <taxon>Cottioidei</taxon>
        <taxon>Cottales</taxon>
        <taxon>Liparidae</taxon>
        <taxon>Liparis</taxon>
    </lineage>
</organism>
<feature type="region of interest" description="Disordered" evidence="1">
    <location>
        <begin position="49"/>
        <end position="86"/>
    </location>
</feature>
<comment type="caution">
    <text evidence="2">The sequence shown here is derived from an EMBL/GenBank/DDBJ whole genome shotgun (WGS) entry which is preliminary data.</text>
</comment>
<protein>
    <submittedName>
        <fullName evidence="2">Uncharacterized protein</fullName>
    </submittedName>
</protein>
<evidence type="ECO:0000313" key="3">
    <source>
        <dbReference type="Proteomes" id="UP000314294"/>
    </source>
</evidence>
<gene>
    <name evidence="2" type="ORF">EYF80_041815</name>
</gene>
<evidence type="ECO:0000256" key="1">
    <source>
        <dbReference type="SAM" id="MobiDB-lite"/>
    </source>
</evidence>
<feature type="compositionally biased region" description="Basic residues" evidence="1">
    <location>
        <begin position="77"/>
        <end position="86"/>
    </location>
</feature>
<proteinExistence type="predicted"/>
<accession>A0A4Z2G5X2</accession>
<keyword evidence="3" id="KW-1185">Reference proteome</keyword>
<sequence length="86" mass="9364">MVVEEDVCTLEAEEGKRTVNTDILYIKKSQSCNVVNNNSDCSSVAQATSDKGDSGVYCKTEEHPEPVGPAAAYGTRSGRRGRYAYR</sequence>